<dbReference type="RefSeq" id="WP_093369858.1">
    <property type="nucleotide sequence ID" value="NZ_FOQA01000001.1"/>
</dbReference>
<proteinExistence type="inferred from homology"/>
<keyword evidence="3" id="KW-1185">Reference proteome</keyword>
<dbReference type="InterPro" id="IPR016772">
    <property type="entry name" value="UCP020408"/>
</dbReference>
<reference evidence="3" key="1">
    <citation type="submission" date="2016-10" db="EMBL/GenBank/DDBJ databases">
        <authorList>
            <person name="Varghese N."/>
            <person name="Submissions S."/>
        </authorList>
    </citation>
    <scope>NUCLEOTIDE SEQUENCE [LARGE SCALE GENOMIC DNA]</scope>
    <source>
        <strain evidence="3">Z-7934</strain>
    </source>
</reference>
<evidence type="ECO:0008006" key="4">
    <source>
        <dbReference type="Google" id="ProtNLM"/>
    </source>
</evidence>
<organism evidence="2 3">
    <name type="scientific">Tindallia magadiensis</name>
    <dbReference type="NCBI Taxonomy" id="69895"/>
    <lineage>
        <taxon>Bacteria</taxon>
        <taxon>Bacillati</taxon>
        <taxon>Bacillota</taxon>
        <taxon>Clostridia</taxon>
        <taxon>Peptostreptococcales</taxon>
        <taxon>Tindalliaceae</taxon>
        <taxon>Tindallia</taxon>
    </lineage>
</organism>
<dbReference type="OrthoDB" id="5324142at2"/>
<dbReference type="AlphaFoldDB" id="A0A1I3BDW2"/>
<dbReference type="Proteomes" id="UP000199287">
    <property type="component" value="Unassembled WGS sequence"/>
</dbReference>
<dbReference type="EMBL" id="FOQA01000001">
    <property type="protein sequence ID" value="SFH60483.1"/>
    <property type="molecule type" value="Genomic_DNA"/>
</dbReference>
<dbReference type="PIRSF" id="PIRSF020408">
    <property type="entry name" value="UCP020408"/>
    <property type="match status" value="1"/>
</dbReference>
<sequence>MKALLVGADRLGSIPNALQSFGIEEYVHWTGRKKGMRKMDIPEQTDLVIIFTDFIEHNMTQLVKEKAKQMSIPCVFSKRASSDLVHRLEACKHCPLNPNNQTKGRKH</sequence>
<evidence type="ECO:0000256" key="1">
    <source>
        <dbReference type="ARBA" id="ARBA00007189"/>
    </source>
</evidence>
<accession>A0A1I3BDW2</accession>
<dbReference type="Pfam" id="PF10087">
    <property type="entry name" value="DUF2325"/>
    <property type="match status" value="1"/>
</dbReference>
<protein>
    <recommendedName>
        <fullName evidence="4">Dihydroorotate dehydrogenase</fullName>
    </recommendedName>
</protein>
<evidence type="ECO:0000313" key="2">
    <source>
        <dbReference type="EMBL" id="SFH60483.1"/>
    </source>
</evidence>
<gene>
    <name evidence="2" type="ORF">SAMN05192551_101748</name>
</gene>
<evidence type="ECO:0000313" key="3">
    <source>
        <dbReference type="Proteomes" id="UP000199287"/>
    </source>
</evidence>
<comment type="similarity">
    <text evidence="1">Belongs to the UPF0751 family.</text>
</comment>
<name>A0A1I3BDW2_9FIRM</name>
<dbReference type="STRING" id="69895.SAMN05192551_101748"/>